<dbReference type="AlphaFoldDB" id="A0A8J6B4J1"/>
<sequence length="126" mass="13424">MNSTSSSPSAIRDALITAFRASLVATASISGDIPSLIQCAYSRHFKKPPRHALRDPPSRTVRASPPRPRPLDPHQRPPAVHERRARGRRGAPGRHAHAEPGRGVGVSGGWRGQPRPRGQGAGGGSR</sequence>
<keyword evidence="3" id="KW-1185">Reference proteome</keyword>
<proteinExistence type="predicted"/>
<evidence type="ECO:0000313" key="3">
    <source>
        <dbReference type="Proteomes" id="UP000717585"/>
    </source>
</evidence>
<feature type="compositionally biased region" description="Basic residues" evidence="1">
    <location>
        <begin position="83"/>
        <end position="95"/>
    </location>
</feature>
<gene>
    <name evidence="2" type="ORF">J8273_8560</name>
</gene>
<feature type="compositionally biased region" description="Basic and acidic residues" evidence="1">
    <location>
        <begin position="69"/>
        <end position="82"/>
    </location>
</feature>
<evidence type="ECO:0000313" key="2">
    <source>
        <dbReference type="EMBL" id="KAG9389877.1"/>
    </source>
</evidence>
<dbReference type="EMBL" id="JAHDYR010000067">
    <property type="protein sequence ID" value="KAG9389877.1"/>
    <property type="molecule type" value="Genomic_DNA"/>
</dbReference>
<reference evidence="2" key="1">
    <citation type="submission" date="2021-05" db="EMBL/GenBank/DDBJ databases">
        <title>A free-living protist that lacks canonical eukaryotic 1 DNA replication and segregation systems.</title>
        <authorList>
            <person name="Salas-Leiva D.E."/>
            <person name="Tromer E.C."/>
            <person name="Curtis B.A."/>
            <person name="Jerlstrom-Hultqvist J."/>
            <person name="Kolisko M."/>
            <person name="Yi Z."/>
            <person name="Salas-Leiva J.S."/>
            <person name="Gallot-Lavallee L."/>
            <person name="Kops G.J.P.L."/>
            <person name="Archibald J.M."/>
            <person name="Simpson A.G.B."/>
            <person name="Roger A.J."/>
        </authorList>
    </citation>
    <scope>NUCLEOTIDE SEQUENCE</scope>
    <source>
        <strain evidence="2">BICM</strain>
    </source>
</reference>
<accession>A0A8J6B4J1</accession>
<protein>
    <submittedName>
        <fullName evidence="2">Uncharacterized protein</fullName>
    </submittedName>
</protein>
<feature type="region of interest" description="Disordered" evidence="1">
    <location>
        <begin position="45"/>
        <end position="126"/>
    </location>
</feature>
<organism evidence="2 3">
    <name type="scientific">Carpediemonas membranifera</name>
    <dbReference type="NCBI Taxonomy" id="201153"/>
    <lineage>
        <taxon>Eukaryota</taxon>
        <taxon>Metamonada</taxon>
        <taxon>Carpediemonas-like organisms</taxon>
        <taxon>Carpediemonas</taxon>
    </lineage>
</organism>
<comment type="caution">
    <text evidence="2">The sequence shown here is derived from an EMBL/GenBank/DDBJ whole genome shotgun (WGS) entry which is preliminary data.</text>
</comment>
<dbReference type="Proteomes" id="UP000717585">
    <property type="component" value="Unassembled WGS sequence"/>
</dbReference>
<feature type="compositionally biased region" description="Gly residues" evidence="1">
    <location>
        <begin position="102"/>
        <end position="111"/>
    </location>
</feature>
<evidence type="ECO:0000256" key="1">
    <source>
        <dbReference type="SAM" id="MobiDB-lite"/>
    </source>
</evidence>
<name>A0A8J6B4J1_9EUKA</name>